<evidence type="ECO:0000259" key="1">
    <source>
        <dbReference type="Pfam" id="PF20376"/>
    </source>
</evidence>
<dbReference type="EMBL" id="CP003280">
    <property type="protein sequence ID" value="AFL82280.1"/>
    <property type="molecule type" value="Genomic_DNA"/>
</dbReference>
<accession>I3YZ62</accession>
<dbReference type="AlphaFoldDB" id="I3YZ62"/>
<dbReference type="Proteomes" id="UP000006049">
    <property type="component" value="Chromosome"/>
</dbReference>
<dbReference type="eggNOG" id="ENOG502Z86U">
    <property type="taxonomic scope" value="Bacteria"/>
</dbReference>
<dbReference type="KEGG" id="asl:Aeqsu_2833"/>
<keyword evidence="3" id="KW-1185">Reference proteome</keyword>
<proteinExistence type="predicted"/>
<dbReference type="RefSeq" id="WP_014783529.1">
    <property type="nucleotide sequence ID" value="NC_018013.1"/>
</dbReference>
<gene>
    <name evidence="2" type="ordered locus">Aeqsu_2833</name>
</gene>
<dbReference type="InterPro" id="IPR046612">
    <property type="entry name" value="DUF6671"/>
</dbReference>
<evidence type="ECO:0000313" key="3">
    <source>
        <dbReference type="Proteomes" id="UP000006049"/>
    </source>
</evidence>
<evidence type="ECO:0000313" key="2">
    <source>
        <dbReference type="EMBL" id="AFL82280.1"/>
    </source>
</evidence>
<dbReference type="PATRIC" id="fig|746697.3.peg.2886"/>
<reference evidence="2 3" key="1">
    <citation type="submission" date="2012-06" db="EMBL/GenBank/DDBJ databases">
        <title>The complete genome of Aequorivita sublithincola DSM 14238.</title>
        <authorList>
            <consortium name="US DOE Joint Genome Institute (JGI-PGF)"/>
            <person name="Lucas S."/>
            <person name="Copeland A."/>
            <person name="Lapidus A."/>
            <person name="Goodwin L."/>
            <person name="Pitluck S."/>
            <person name="Peters L."/>
            <person name="Munk A.C.C."/>
            <person name="Kyrpides N."/>
            <person name="Mavromatis K."/>
            <person name="Pagani I."/>
            <person name="Ivanova N."/>
            <person name="Ovchinnikova G."/>
            <person name="Zeytun A."/>
            <person name="Detter J.C."/>
            <person name="Han C."/>
            <person name="Land M."/>
            <person name="Hauser L."/>
            <person name="Markowitz V."/>
            <person name="Cheng J.-F."/>
            <person name="Hugenholtz P."/>
            <person name="Woyke T."/>
            <person name="Wu D."/>
            <person name="Tindall B."/>
            <person name="Faehnrich R."/>
            <person name="Brambilla E."/>
            <person name="Klenk H.-P."/>
            <person name="Eisen J.A."/>
        </authorList>
    </citation>
    <scope>NUCLEOTIDE SEQUENCE [LARGE SCALE GENOMIC DNA]</scope>
    <source>
        <strain evidence="3">DSM 14238 / LMG 21431 / ACAM 643 / 9-3</strain>
    </source>
</reference>
<organism evidence="2 3">
    <name type="scientific">Aequorivita sublithincola (strain DSM 14238 / LMG 21431 / ACAM 643 / 9-3)</name>
    <dbReference type="NCBI Taxonomy" id="746697"/>
    <lineage>
        <taxon>Bacteria</taxon>
        <taxon>Pseudomonadati</taxon>
        <taxon>Bacteroidota</taxon>
        <taxon>Flavobacteriia</taxon>
        <taxon>Flavobacteriales</taxon>
        <taxon>Flavobacteriaceae</taxon>
        <taxon>Aequorivita</taxon>
    </lineage>
</organism>
<protein>
    <recommendedName>
        <fullName evidence="1">DUF6671 domain-containing protein</fullName>
    </recommendedName>
</protein>
<dbReference type="OrthoDB" id="9793837at2"/>
<dbReference type="HOGENOM" id="CLU_066202_0_0_10"/>
<name>I3YZ62_AEQSU</name>
<dbReference type="Pfam" id="PF20376">
    <property type="entry name" value="DUF6671"/>
    <property type="match status" value="1"/>
</dbReference>
<sequence length="286" mass="32391">MKKYRGFQIFKNRRVVIATMHSKEKVIAPLLEAEFTMKCIVPKGFNTDQFGTFSGEIKRVKSPLETARAKAFAALLDCKETLAIASEGSFGPHPESPFITGNEELVVFIDLENNFEIIGRHFTEKTNFNHQKVENLNDLAEFTEHIGFPEHGIILKEVDKDNSENIYKDFKDFILLKKKVLELLDKGKTINAETDMRAMNNSTRMLAIGLATKNLLDTINSLCPECNAPGFSIIQALRGLRCQLCNLPTKGVKTYVYSCQKCNFSCERNKLGTHFQDPTFCDYCNP</sequence>
<feature type="domain" description="DUF6671" evidence="1">
    <location>
        <begin position="75"/>
        <end position="286"/>
    </location>
</feature>
<dbReference type="STRING" id="746697.Aeqsu_2833"/>